<dbReference type="SUPFAM" id="SSF53756">
    <property type="entry name" value="UDP-Glycosyltransferase/glycogen phosphorylase"/>
    <property type="match status" value="1"/>
</dbReference>
<keyword evidence="4" id="KW-0735">Signal-anchor</keyword>
<feature type="transmembrane region" description="Helical" evidence="10">
    <location>
        <begin position="12"/>
        <end position="32"/>
    </location>
</feature>
<evidence type="ECO:0000256" key="7">
    <source>
        <dbReference type="ARBA" id="ARBA00023136"/>
    </source>
</evidence>
<evidence type="ECO:0000313" key="13">
    <source>
        <dbReference type="Proteomes" id="UP001292094"/>
    </source>
</evidence>
<feature type="compositionally biased region" description="Basic and acidic residues" evidence="9">
    <location>
        <begin position="55"/>
        <end position="79"/>
    </location>
</feature>
<evidence type="ECO:0000256" key="8">
    <source>
        <dbReference type="ARBA" id="ARBA00023180"/>
    </source>
</evidence>
<keyword evidence="5 10" id="KW-1133">Transmembrane helix</keyword>
<dbReference type="InterPro" id="IPR001503">
    <property type="entry name" value="Glyco_trans_10"/>
</dbReference>
<evidence type="ECO:0000313" key="12">
    <source>
        <dbReference type="EMBL" id="KAK4287723.1"/>
    </source>
</evidence>
<dbReference type="GO" id="GO:0008417">
    <property type="term" value="F:fucosyltransferase activity"/>
    <property type="evidence" value="ECO:0007669"/>
    <property type="project" value="InterPro"/>
</dbReference>
<name>A0AAE1ND95_9EUCA</name>
<evidence type="ECO:0000256" key="5">
    <source>
        <dbReference type="ARBA" id="ARBA00022989"/>
    </source>
</evidence>
<sequence length="318" mass="37477">MIRSPSTLPRCSVRLPSFLILVCTTFIFYLGLGSIGSRLSYLPHPRLSLEEGQGEGERWPEERQTQGEHKKAWPDERKNSQGAKKKLPEKRKTRPEEEMTHEPQKDKHWTEVEGEWKTVLFWDHWFGGNWSNRFDGTSQDELREMGCPSWQCIFTYDRHLLSQASSVIFRALEYPWQKLWRKRRAGQVWVYVDVEPPKPLPQLTGRRQQQRQHRQGSQYINWTMTYHTEAEVPAAFYGFFVSNGATRRPLRANLMSSHAEAVSLLEKDLATLTDWDVAARVKERPGRHLVAWMASHCPTRSRREEYITFLQRYIPVHR</sequence>
<gene>
    <name evidence="12" type="ORF">Pmani_039214</name>
</gene>
<keyword evidence="8" id="KW-0325">Glycoprotein</keyword>
<dbReference type="InterPro" id="IPR031481">
    <property type="entry name" value="Glyco_tran_10_N"/>
</dbReference>
<evidence type="ECO:0000256" key="10">
    <source>
        <dbReference type="SAM" id="Phobius"/>
    </source>
</evidence>
<dbReference type="AlphaFoldDB" id="A0AAE1ND95"/>
<dbReference type="Proteomes" id="UP001292094">
    <property type="component" value="Unassembled WGS sequence"/>
</dbReference>
<comment type="pathway">
    <text evidence="2">Protein modification; protein glycosylation.</text>
</comment>
<dbReference type="PANTHER" id="PTHR48438:SF1">
    <property type="entry name" value="ALPHA-(1,3)-FUCOSYLTRANSFERASE C-RELATED"/>
    <property type="match status" value="1"/>
</dbReference>
<keyword evidence="6" id="KW-0333">Golgi apparatus</keyword>
<evidence type="ECO:0000256" key="6">
    <source>
        <dbReference type="ARBA" id="ARBA00023034"/>
    </source>
</evidence>
<dbReference type="Pfam" id="PF17039">
    <property type="entry name" value="Glyco_tran_10_N"/>
    <property type="match status" value="1"/>
</dbReference>
<comment type="caution">
    <text evidence="12">The sequence shown here is derived from an EMBL/GenBank/DDBJ whole genome shotgun (WGS) entry which is preliminary data.</text>
</comment>
<dbReference type="InterPro" id="IPR038577">
    <property type="entry name" value="GT10-like_C_sf"/>
</dbReference>
<feature type="compositionally biased region" description="Basic residues" evidence="9">
    <location>
        <begin position="83"/>
        <end position="93"/>
    </location>
</feature>
<comment type="subcellular location">
    <subcellularLocation>
        <location evidence="1">Golgi apparatus</location>
        <location evidence="1">Golgi stack membrane</location>
        <topology evidence="1">Single-pass type II membrane protein</topology>
    </subcellularLocation>
</comment>
<protein>
    <recommendedName>
        <fullName evidence="11">Fucosyltransferase N-terminal domain-containing protein</fullName>
    </recommendedName>
</protein>
<dbReference type="EMBL" id="JAWZYT010006684">
    <property type="protein sequence ID" value="KAK4287723.1"/>
    <property type="molecule type" value="Genomic_DNA"/>
</dbReference>
<evidence type="ECO:0000256" key="1">
    <source>
        <dbReference type="ARBA" id="ARBA00004447"/>
    </source>
</evidence>
<organism evidence="12 13">
    <name type="scientific">Petrolisthes manimaculis</name>
    <dbReference type="NCBI Taxonomy" id="1843537"/>
    <lineage>
        <taxon>Eukaryota</taxon>
        <taxon>Metazoa</taxon>
        <taxon>Ecdysozoa</taxon>
        <taxon>Arthropoda</taxon>
        <taxon>Crustacea</taxon>
        <taxon>Multicrustacea</taxon>
        <taxon>Malacostraca</taxon>
        <taxon>Eumalacostraca</taxon>
        <taxon>Eucarida</taxon>
        <taxon>Decapoda</taxon>
        <taxon>Pleocyemata</taxon>
        <taxon>Anomura</taxon>
        <taxon>Galatheoidea</taxon>
        <taxon>Porcellanidae</taxon>
        <taxon>Petrolisthes</taxon>
    </lineage>
</organism>
<feature type="region of interest" description="Disordered" evidence="9">
    <location>
        <begin position="50"/>
        <end position="107"/>
    </location>
</feature>
<keyword evidence="7 10" id="KW-0472">Membrane</keyword>
<keyword evidence="3 10" id="KW-0812">Transmembrane</keyword>
<keyword evidence="13" id="KW-1185">Reference proteome</keyword>
<evidence type="ECO:0000256" key="4">
    <source>
        <dbReference type="ARBA" id="ARBA00022968"/>
    </source>
</evidence>
<evidence type="ECO:0000259" key="11">
    <source>
        <dbReference type="Pfam" id="PF17039"/>
    </source>
</evidence>
<dbReference type="GO" id="GO:0032580">
    <property type="term" value="C:Golgi cisterna membrane"/>
    <property type="evidence" value="ECO:0007669"/>
    <property type="project" value="UniProtKB-SubCell"/>
</dbReference>
<reference evidence="12" key="1">
    <citation type="submission" date="2023-11" db="EMBL/GenBank/DDBJ databases">
        <title>Genome assemblies of two species of porcelain crab, Petrolisthes cinctipes and Petrolisthes manimaculis (Anomura: Porcellanidae).</title>
        <authorList>
            <person name="Angst P."/>
        </authorList>
    </citation>
    <scope>NUCLEOTIDE SEQUENCE</scope>
    <source>
        <strain evidence="12">PB745_02</strain>
        <tissue evidence="12">Gill</tissue>
    </source>
</reference>
<dbReference type="PANTHER" id="PTHR48438">
    <property type="entry name" value="ALPHA-(1,3)-FUCOSYLTRANSFERASE C-RELATED"/>
    <property type="match status" value="1"/>
</dbReference>
<proteinExistence type="predicted"/>
<evidence type="ECO:0000256" key="3">
    <source>
        <dbReference type="ARBA" id="ARBA00022692"/>
    </source>
</evidence>
<evidence type="ECO:0000256" key="2">
    <source>
        <dbReference type="ARBA" id="ARBA00004922"/>
    </source>
</evidence>
<feature type="compositionally biased region" description="Basic and acidic residues" evidence="9">
    <location>
        <begin position="94"/>
        <end position="107"/>
    </location>
</feature>
<feature type="domain" description="Fucosyltransferase N-terminal" evidence="11">
    <location>
        <begin position="117"/>
        <end position="234"/>
    </location>
</feature>
<evidence type="ECO:0000256" key="9">
    <source>
        <dbReference type="SAM" id="MobiDB-lite"/>
    </source>
</evidence>
<accession>A0AAE1ND95</accession>
<dbReference type="Gene3D" id="3.40.50.11660">
    <property type="entry name" value="Glycosyl transferase family 10, C-terminal domain"/>
    <property type="match status" value="1"/>
</dbReference>